<organism evidence="2 3">
    <name type="scientific">Pomacea canaliculata</name>
    <name type="common">Golden apple snail</name>
    <dbReference type="NCBI Taxonomy" id="400727"/>
    <lineage>
        <taxon>Eukaryota</taxon>
        <taxon>Metazoa</taxon>
        <taxon>Spiralia</taxon>
        <taxon>Lophotrochozoa</taxon>
        <taxon>Mollusca</taxon>
        <taxon>Gastropoda</taxon>
        <taxon>Caenogastropoda</taxon>
        <taxon>Architaenioglossa</taxon>
        <taxon>Ampullarioidea</taxon>
        <taxon>Ampullariidae</taxon>
        <taxon>Pomacea</taxon>
    </lineage>
</organism>
<name>A0A2T7NZS9_POMCA</name>
<gene>
    <name evidence="2" type="ORF">C0Q70_14347</name>
</gene>
<protein>
    <recommendedName>
        <fullName evidence="4">MBD domain-containing protein</fullName>
    </recommendedName>
</protein>
<evidence type="ECO:0000313" key="2">
    <source>
        <dbReference type="EMBL" id="PVD26669.1"/>
    </source>
</evidence>
<dbReference type="OrthoDB" id="61560at2759"/>
<accession>A0A2T7NZS9</accession>
<comment type="caution">
    <text evidence="2">The sequence shown here is derived from an EMBL/GenBank/DDBJ whole genome shotgun (WGS) entry which is preliminary data.</text>
</comment>
<feature type="compositionally biased region" description="Polar residues" evidence="1">
    <location>
        <begin position="63"/>
        <end position="78"/>
    </location>
</feature>
<dbReference type="AlphaFoldDB" id="A0A2T7NZS9"/>
<feature type="region of interest" description="Disordered" evidence="1">
    <location>
        <begin position="53"/>
        <end position="78"/>
    </location>
</feature>
<sequence length="173" mass="19362">MDVSKESGSSGKVINSQVISSQQESLQKTNQKRSYEEAGLSIPVLDAIDEVSKVPKTDHTQSLKKSPSVTNRGASDTTLNKAQYMIPMKEHGWLREVVFRGIFTETSSGQKPADIYYFTPEKKKLDIKEISPQRGGGSWHGMDPTGKRHPEPDPMAWCSCGLMLHWVVKRNKE</sequence>
<feature type="compositionally biased region" description="Polar residues" evidence="1">
    <location>
        <begin position="1"/>
        <end position="29"/>
    </location>
</feature>
<evidence type="ECO:0008006" key="4">
    <source>
        <dbReference type="Google" id="ProtNLM"/>
    </source>
</evidence>
<dbReference type="EMBL" id="PZQS01000008">
    <property type="protein sequence ID" value="PVD26669.1"/>
    <property type="molecule type" value="Genomic_DNA"/>
</dbReference>
<dbReference type="Gene3D" id="3.30.890.10">
    <property type="entry name" value="Methyl-cpg-binding Protein 2, Chain A"/>
    <property type="match status" value="1"/>
</dbReference>
<evidence type="ECO:0000256" key="1">
    <source>
        <dbReference type="SAM" id="MobiDB-lite"/>
    </source>
</evidence>
<evidence type="ECO:0000313" key="3">
    <source>
        <dbReference type="Proteomes" id="UP000245119"/>
    </source>
</evidence>
<feature type="region of interest" description="Disordered" evidence="1">
    <location>
        <begin position="1"/>
        <end position="34"/>
    </location>
</feature>
<proteinExistence type="predicted"/>
<dbReference type="Proteomes" id="UP000245119">
    <property type="component" value="Linkage Group LG8"/>
</dbReference>
<keyword evidence="3" id="KW-1185">Reference proteome</keyword>
<reference evidence="2 3" key="1">
    <citation type="submission" date="2018-04" db="EMBL/GenBank/DDBJ databases">
        <title>The genome of golden apple snail Pomacea canaliculata provides insight into stress tolerance and invasive adaptation.</title>
        <authorList>
            <person name="Liu C."/>
            <person name="Liu B."/>
            <person name="Ren Y."/>
            <person name="Zhang Y."/>
            <person name="Wang H."/>
            <person name="Li S."/>
            <person name="Jiang F."/>
            <person name="Yin L."/>
            <person name="Zhang G."/>
            <person name="Qian W."/>
            <person name="Fan W."/>
        </authorList>
    </citation>
    <scope>NUCLEOTIDE SEQUENCE [LARGE SCALE GENOMIC DNA]</scope>
    <source>
        <strain evidence="2">SZHN2017</strain>
        <tissue evidence="2">Muscle</tissue>
    </source>
</reference>